<dbReference type="OrthoDB" id="1551443at2"/>
<gene>
    <name evidence="1" type="ORF">CEX98_17010</name>
</gene>
<accession>A0A2A5JM62</accession>
<dbReference type="RefSeq" id="WP_099643258.1">
    <property type="nucleotide sequence ID" value="NZ_NKHF01000079.1"/>
</dbReference>
<dbReference type="Gene3D" id="3.10.450.50">
    <property type="match status" value="1"/>
</dbReference>
<evidence type="ECO:0008006" key="3">
    <source>
        <dbReference type="Google" id="ProtNLM"/>
    </source>
</evidence>
<dbReference type="AlphaFoldDB" id="A0A2A5JM62"/>
<sequence>MKPHKKLRKVGRNTPCPCGRGKKYKRCCMP</sequence>
<dbReference type="Proteomes" id="UP000228621">
    <property type="component" value="Unassembled WGS sequence"/>
</dbReference>
<name>A0A2A5JM62_PSEO7</name>
<dbReference type="Pfam" id="PF02810">
    <property type="entry name" value="SEC-C"/>
    <property type="match status" value="1"/>
</dbReference>
<protein>
    <recommendedName>
        <fullName evidence="3">Zinc chelation protein SecC</fullName>
    </recommendedName>
</protein>
<evidence type="ECO:0000313" key="2">
    <source>
        <dbReference type="Proteomes" id="UP000228621"/>
    </source>
</evidence>
<proteinExistence type="predicted"/>
<organism evidence="1 2">
    <name type="scientific">Pseudoalteromonas piscicida</name>
    <dbReference type="NCBI Taxonomy" id="43662"/>
    <lineage>
        <taxon>Bacteria</taxon>
        <taxon>Pseudomonadati</taxon>
        <taxon>Pseudomonadota</taxon>
        <taxon>Gammaproteobacteria</taxon>
        <taxon>Alteromonadales</taxon>
        <taxon>Pseudoalteromonadaceae</taxon>
        <taxon>Pseudoalteromonas</taxon>
    </lineage>
</organism>
<keyword evidence="2" id="KW-1185">Reference proteome</keyword>
<evidence type="ECO:0000313" key="1">
    <source>
        <dbReference type="EMBL" id="PCK30543.1"/>
    </source>
</evidence>
<comment type="caution">
    <text evidence="1">The sequence shown here is derived from an EMBL/GenBank/DDBJ whole genome shotgun (WGS) entry which is preliminary data.</text>
</comment>
<reference evidence="2" key="1">
    <citation type="journal article" date="2019" name="Genome Announc.">
        <title>Draft Genome Sequence of Pseudoalteromonas piscicida Strain 36Y ROTHPW, an Hypersaline Seawater Isolate from the South Coast of Sonora, Mexico.</title>
        <authorList>
            <person name="Sanchez-Diaz R."/>
            <person name="Molina-Garza Z.J."/>
            <person name="Cruz-Suarez L.E."/>
            <person name="Selvin J."/>
            <person name="Kiran G.S."/>
            <person name="Ibarra-Gamez J.C."/>
            <person name="Gomez-Gil B."/>
            <person name="Galaviz-Silva L."/>
        </authorList>
    </citation>
    <scope>NUCLEOTIDE SEQUENCE [LARGE SCALE GENOMIC DNA]</scope>
    <source>
        <strain evidence="2">36Y_RITHPW</strain>
    </source>
</reference>
<dbReference type="EMBL" id="NKHF01000079">
    <property type="protein sequence ID" value="PCK30543.1"/>
    <property type="molecule type" value="Genomic_DNA"/>
</dbReference>
<dbReference type="SUPFAM" id="SSF103642">
    <property type="entry name" value="Sec-C motif"/>
    <property type="match status" value="1"/>
</dbReference>
<dbReference type="InterPro" id="IPR004027">
    <property type="entry name" value="SEC_C_motif"/>
</dbReference>